<sequence>MAWLWSSSALARWPVLSLHLWLVTIAGPASGCVCPVKHPHFAQITLLTAFSRQNTGRGALAKYSVQVEAGIGKARSKEEDGTKLVPRRLPLSGPKRKRKGKEETDPARHLLNLASAIPYYGPRSTSYAVITQARPTV</sequence>
<dbReference type="Proteomes" id="UP001243989">
    <property type="component" value="Unassembled WGS sequence"/>
</dbReference>
<dbReference type="AlphaFoldDB" id="A0AAJ0EDY6"/>
<organism evidence="3 4">
    <name type="scientific">Colletotrichum phormii</name>
    <dbReference type="NCBI Taxonomy" id="359342"/>
    <lineage>
        <taxon>Eukaryota</taxon>
        <taxon>Fungi</taxon>
        <taxon>Dikarya</taxon>
        <taxon>Ascomycota</taxon>
        <taxon>Pezizomycotina</taxon>
        <taxon>Sordariomycetes</taxon>
        <taxon>Hypocreomycetidae</taxon>
        <taxon>Glomerellales</taxon>
        <taxon>Glomerellaceae</taxon>
        <taxon>Colletotrichum</taxon>
        <taxon>Colletotrichum acutatum species complex</taxon>
    </lineage>
</organism>
<dbReference type="GeneID" id="85475789"/>
<accession>A0AAJ0EDY6</accession>
<gene>
    <name evidence="3" type="ORF">BDP81DRAFT_434027</name>
</gene>
<evidence type="ECO:0000256" key="1">
    <source>
        <dbReference type="SAM" id="MobiDB-lite"/>
    </source>
</evidence>
<evidence type="ECO:0000313" key="4">
    <source>
        <dbReference type="Proteomes" id="UP001243989"/>
    </source>
</evidence>
<dbReference type="RefSeq" id="XP_060442173.1">
    <property type="nucleotide sequence ID" value="XM_060590927.1"/>
</dbReference>
<feature type="region of interest" description="Disordered" evidence="1">
    <location>
        <begin position="76"/>
        <end position="107"/>
    </location>
</feature>
<reference evidence="3" key="1">
    <citation type="submission" date="2021-06" db="EMBL/GenBank/DDBJ databases">
        <title>Comparative genomics, transcriptomics and evolutionary studies reveal genomic signatures of adaptation to plant cell wall in hemibiotrophic fungi.</title>
        <authorList>
            <consortium name="DOE Joint Genome Institute"/>
            <person name="Baroncelli R."/>
            <person name="Diaz J.F."/>
            <person name="Benocci T."/>
            <person name="Peng M."/>
            <person name="Battaglia E."/>
            <person name="Haridas S."/>
            <person name="Andreopoulos W."/>
            <person name="Labutti K."/>
            <person name="Pangilinan J."/>
            <person name="Floch G.L."/>
            <person name="Makela M.R."/>
            <person name="Henrissat B."/>
            <person name="Grigoriev I.V."/>
            <person name="Crouch J.A."/>
            <person name="De Vries R.P."/>
            <person name="Sukno S.A."/>
            <person name="Thon M.R."/>
        </authorList>
    </citation>
    <scope>NUCLEOTIDE SEQUENCE</scope>
    <source>
        <strain evidence="3">CBS 102054</strain>
    </source>
</reference>
<comment type="caution">
    <text evidence="3">The sequence shown here is derived from an EMBL/GenBank/DDBJ whole genome shotgun (WGS) entry which is preliminary data.</text>
</comment>
<keyword evidence="2" id="KW-0732">Signal</keyword>
<feature type="chain" id="PRO_5042554988" description="Secreted protein" evidence="2">
    <location>
        <begin position="32"/>
        <end position="137"/>
    </location>
</feature>
<feature type="signal peptide" evidence="2">
    <location>
        <begin position="1"/>
        <end position="31"/>
    </location>
</feature>
<evidence type="ECO:0008006" key="5">
    <source>
        <dbReference type="Google" id="ProtNLM"/>
    </source>
</evidence>
<evidence type="ECO:0000256" key="2">
    <source>
        <dbReference type="SAM" id="SignalP"/>
    </source>
</evidence>
<name>A0AAJ0EDY6_9PEZI</name>
<keyword evidence="4" id="KW-1185">Reference proteome</keyword>
<protein>
    <recommendedName>
        <fullName evidence="5">Secreted protein</fullName>
    </recommendedName>
</protein>
<evidence type="ECO:0000313" key="3">
    <source>
        <dbReference type="EMBL" id="KAK1633566.1"/>
    </source>
</evidence>
<dbReference type="EMBL" id="JAHMHQ010000017">
    <property type="protein sequence ID" value="KAK1633566.1"/>
    <property type="molecule type" value="Genomic_DNA"/>
</dbReference>
<proteinExistence type="predicted"/>